<evidence type="ECO:0000313" key="2">
    <source>
        <dbReference type="Proteomes" id="UP000039021"/>
    </source>
</evidence>
<protein>
    <submittedName>
        <fullName evidence="1">Uncharacterized protein</fullName>
    </submittedName>
</protein>
<accession>A0A916LEW8</accession>
<evidence type="ECO:0000313" key="1">
    <source>
        <dbReference type="EMBL" id="COZ70826.1"/>
    </source>
</evidence>
<sequence length="32" mass="3443">MVPTVRLTLPMVVEKRTGLPESSASLLITISC</sequence>
<dbReference type="EMBL" id="CSBK01002318">
    <property type="protein sequence ID" value="COZ70826.1"/>
    <property type="molecule type" value="Genomic_DNA"/>
</dbReference>
<organism evidence="1 2">
    <name type="scientific">Mycobacterium tuberculosis</name>
    <dbReference type="NCBI Taxonomy" id="1773"/>
    <lineage>
        <taxon>Bacteria</taxon>
        <taxon>Bacillati</taxon>
        <taxon>Actinomycetota</taxon>
        <taxon>Actinomycetes</taxon>
        <taxon>Mycobacteriales</taxon>
        <taxon>Mycobacteriaceae</taxon>
        <taxon>Mycobacterium</taxon>
        <taxon>Mycobacterium tuberculosis complex</taxon>
    </lineage>
</organism>
<gene>
    <name evidence="1" type="ORF">ERS007739_04047</name>
</gene>
<dbReference type="Proteomes" id="UP000039021">
    <property type="component" value="Unassembled WGS sequence"/>
</dbReference>
<proteinExistence type="predicted"/>
<dbReference type="PROSITE" id="PS51257">
    <property type="entry name" value="PROKAR_LIPOPROTEIN"/>
    <property type="match status" value="1"/>
</dbReference>
<dbReference type="AlphaFoldDB" id="A0A916LEW8"/>
<comment type="caution">
    <text evidence="1">The sequence shown here is derived from an EMBL/GenBank/DDBJ whole genome shotgun (WGS) entry which is preliminary data.</text>
</comment>
<name>A0A916LEW8_MYCTX</name>
<reference evidence="2" key="1">
    <citation type="submission" date="2015-03" db="EMBL/GenBank/DDBJ databases">
        <authorList>
            <consortium name="Pathogen Informatics"/>
        </authorList>
    </citation>
    <scope>NUCLEOTIDE SEQUENCE [LARGE SCALE GENOMIC DNA]</scope>
    <source>
        <strain evidence="2">N09902308</strain>
    </source>
</reference>